<accession>A0A645AZ21</accession>
<dbReference type="EMBL" id="VSSQ01016758">
    <property type="protein sequence ID" value="MPM58432.1"/>
    <property type="molecule type" value="Genomic_DNA"/>
</dbReference>
<comment type="caution">
    <text evidence="1">The sequence shown here is derived from an EMBL/GenBank/DDBJ whole genome shotgun (WGS) entry which is preliminary data.</text>
</comment>
<protein>
    <submittedName>
        <fullName evidence="1">Uncharacterized protein</fullName>
    </submittedName>
</protein>
<gene>
    <name evidence="1" type="ORF">SDC9_105263</name>
</gene>
<proteinExistence type="predicted"/>
<organism evidence="1">
    <name type="scientific">bioreactor metagenome</name>
    <dbReference type="NCBI Taxonomy" id="1076179"/>
    <lineage>
        <taxon>unclassified sequences</taxon>
        <taxon>metagenomes</taxon>
        <taxon>ecological metagenomes</taxon>
    </lineage>
</organism>
<name>A0A645AZ21_9ZZZZ</name>
<reference evidence="1" key="1">
    <citation type="submission" date="2019-08" db="EMBL/GenBank/DDBJ databases">
        <authorList>
            <person name="Kucharzyk K."/>
            <person name="Murdoch R.W."/>
            <person name="Higgins S."/>
            <person name="Loffler F."/>
        </authorList>
    </citation>
    <scope>NUCLEOTIDE SEQUENCE</scope>
</reference>
<sequence length="123" mass="13799">MSEHLVNGLVHSIGVIIENHVGDRIEIEEYPVEEIEISAGFEHFPEFPECQIVLVRGDYDNILLVVEFPCGEIFMDEEVGAVSFSRSGGLIDQLKSGCVLFSDLTYQSVHGTLSFQTYINIYL</sequence>
<evidence type="ECO:0000313" key="1">
    <source>
        <dbReference type="EMBL" id="MPM58432.1"/>
    </source>
</evidence>
<dbReference type="AlphaFoldDB" id="A0A645AZ21"/>